<dbReference type="PANTHER" id="PTHR47981">
    <property type="entry name" value="RAB FAMILY"/>
    <property type="match status" value="1"/>
</dbReference>
<dbReference type="SMART" id="SM00174">
    <property type="entry name" value="RHO"/>
    <property type="match status" value="1"/>
</dbReference>
<dbReference type="GO" id="GO:0005525">
    <property type="term" value="F:GTP binding"/>
    <property type="evidence" value="ECO:0007669"/>
    <property type="project" value="UniProtKB-KW"/>
</dbReference>
<dbReference type="SMART" id="SM00173">
    <property type="entry name" value="RAS"/>
    <property type="match status" value="1"/>
</dbReference>
<dbReference type="PANTHER" id="PTHR47981:SF20">
    <property type="entry name" value="RAS-RELATED PROTEIN RAB-7A"/>
    <property type="match status" value="1"/>
</dbReference>
<dbReference type="GO" id="GO:0000329">
    <property type="term" value="C:fungal-type vacuole membrane"/>
    <property type="evidence" value="ECO:0007669"/>
    <property type="project" value="TreeGrafter"/>
</dbReference>
<feature type="compositionally biased region" description="Low complexity" evidence="5">
    <location>
        <begin position="247"/>
        <end position="268"/>
    </location>
</feature>
<dbReference type="GO" id="GO:0003924">
    <property type="term" value="F:GTPase activity"/>
    <property type="evidence" value="ECO:0007669"/>
    <property type="project" value="InterPro"/>
</dbReference>
<keyword evidence="2" id="KW-0547">Nucleotide-binding</keyword>
<evidence type="ECO:0000256" key="5">
    <source>
        <dbReference type="SAM" id="MobiDB-lite"/>
    </source>
</evidence>
<feature type="region of interest" description="Disordered" evidence="5">
    <location>
        <begin position="185"/>
        <end position="286"/>
    </location>
</feature>
<evidence type="ECO:0000313" key="6">
    <source>
        <dbReference type="EMBL" id="PPR05797.1"/>
    </source>
</evidence>
<dbReference type="SUPFAM" id="SSF52540">
    <property type="entry name" value="P-loop containing nucleoside triphosphate hydrolases"/>
    <property type="match status" value="1"/>
</dbReference>
<feature type="compositionally biased region" description="Low complexity" evidence="5">
    <location>
        <begin position="227"/>
        <end position="239"/>
    </location>
</feature>
<protein>
    <recommendedName>
        <fullName evidence="8">Ras-domain-containing protein</fullName>
    </recommendedName>
</protein>
<keyword evidence="4" id="KW-0636">Prenylation</keyword>
<dbReference type="Proteomes" id="UP000284706">
    <property type="component" value="Unassembled WGS sequence"/>
</dbReference>
<feature type="compositionally biased region" description="Polar residues" evidence="5">
    <location>
        <begin position="345"/>
        <end position="361"/>
    </location>
</feature>
<feature type="region of interest" description="Disordered" evidence="5">
    <location>
        <begin position="311"/>
        <end position="423"/>
    </location>
</feature>
<proteinExistence type="inferred from homology"/>
<dbReference type="GO" id="GO:0005770">
    <property type="term" value="C:late endosome"/>
    <property type="evidence" value="ECO:0007669"/>
    <property type="project" value="TreeGrafter"/>
</dbReference>
<dbReference type="InterPro" id="IPR027417">
    <property type="entry name" value="P-loop_NTPase"/>
</dbReference>
<keyword evidence="4" id="KW-0449">Lipoprotein</keyword>
<organism evidence="6 7">
    <name type="scientific">Gymnopilus dilepis</name>
    <dbReference type="NCBI Taxonomy" id="231916"/>
    <lineage>
        <taxon>Eukaryota</taxon>
        <taxon>Fungi</taxon>
        <taxon>Dikarya</taxon>
        <taxon>Basidiomycota</taxon>
        <taxon>Agaricomycotina</taxon>
        <taxon>Agaricomycetes</taxon>
        <taxon>Agaricomycetidae</taxon>
        <taxon>Agaricales</taxon>
        <taxon>Agaricineae</taxon>
        <taxon>Hymenogastraceae</taxon>
        <taxon>Gymnopilus</taxon>
    </lineage>
</organism>
<evidence type="ECO:0008006" key="8">
    <source>
        <dbReference type="Google" id="ProtNLM"/>
    </source>
</evidence>
<sequence length="496" mass="53359">MPTVKLVVIGSSGVGKTSLRGKVRRLGIHSILTWGKQLTPSSVIILQYISGRFSNGYRATIGADFITKTLPHPTQPDQSVTLQIWDTAGQERFSSLSTAFFRGADAAILMFDVNAPETMASLKKWWADFCDRAPVLTDTDMNEYCCVVVGNKIDMLGKHSGDSPVSESEALQFLDELVPPLPAMTPSSDINVLPPPPSGDAGSVHMQNGNSLPSLQDTNTQSPASPPSSSSNLSLNAPPTALAIDNIRSPSIAISPRSESSRARGTSHSPKHHLSKSRSRSSSRFYSGTMTTTHTALTIYHTPSSSLFDTFHSARSSPEPSFAAGDQQEAAISPPSSVRRRRMTALSTGSASSDSAPTITPSLFARENGHTNATASPRSNGSAGHSPLIPSTSINRSSSAPSLSPAVHPFPVKAHPPLPPERGPKLFFTSAKTGEGVSDVFEYIAQRVVRKWEYEEWVEARLMHFRDASNTSGNQIIRLKSDGWARKKMWADCCSS</sequence>
<dbReference type="AlphaFoldDB" id="A0A409YS10"/>
<dbReference type="OrthoDB" id="9989112at2759"/>
<gene>
    <name evidence="6" type="ORF">CVT26_010147</name>
</gene>
<evidence type="ECO:0000256" key="4">
    <source>
        <dbReference type="ARBA" id="ARBA00023289"/>
    </source>
</evidence>
<dbReference type="Pfam" id="PF00071">
    <property type="entry name" value="Ras"/>
    <property type="match status" value="1"/>
</dbReference>
<feature type="compositionally biased region" description="Basic residues" evidence="5">
    <location>
        <begin position="269"/>
        <end position="281"/>
    </location>
</feature>
<evidence type="ECO:0000256" key="1">
    <source>
        <dbReference type="ARBA" id="ARBA00006270"/>
    </source>
</evidence>
<dbReference type="EMBL" id="NHYE01000424">
    <property type="protein sequence ID" value="PPR05797.1"/>
    <property type="molecule type" value="Genomic_DNA"/>
</dbReference>
<dbReference type="SMART" id="SM00175">
    <property type="entry name" value="RAB"/>
    <property type="match status" value="1"/>
</dbReference>
<feature type="compositionally biased region" description="Polar residues" evidence="5">
    <location>
        <begin position="205"/>
        <end position="221"/>
    </location>
</feature>
<reference evidence="6 7" key="1">
    <citation type="journal article" date="2018" name="Evol. Lett.">
        <title>Horizontal gene cluster transfer increased hallucinogenic mushroom diversity.</title>
        <authorList>
            <person name="Reynolds H.T."/>
            <person name="Vijayakumar V."/>
            <person name="Gluck-Thaler E."/>
            <person name="Korotkin H.B."/>
            <person name="Matheny P.B."/>
            <person name="Slot J.C."/>
        </authorList>
    </citation>
    <scope>NUCLEOTIDE SEQUENCE [LARGE SCALE GENOMIC DNA]</scope>
    <source>
        <strain evidence="6 7">SRW20</strain>
    </source>
</reference>
<dbReference type="GO" id="GO:0032889">
    <property type="term" value="P:regulation of vacuole fusion, non-autophagic"/>
    <property type="evidence" value="ECO:0007669"/>
    <property type="project" value="TreeGrafter"/>
</dbReference>
<keyword evidence="7" id="KW-1185">Reference proteome</keyword>
<comment type="similarity">
    <text evidence="1">Belongs to the small GTPase superfamily. Rab family.</text>
</comment>
<dbReference type="Gene3D" id="3.40.50.300">
    <property type="entry name" value="P-loop containing nucleotide triphosphate hydrolases"/>
    <property type="match status" value="1"/>
</dbReference>
<feature type="compositionally biased region" description="Polar residues" evidence="5">
    <location>
        <begin position="370"/>
        <end position="402"/>
    </location>
</feature>
<dbReference type="PROSITE" id="PS51419">
    <property type="entry name" value="RAB"/>
    <property type="match status" value="1"/>
</dbReference>
<keyword evidence="3" id="KW-0342">GTP-binding</keyword>
<comment type="caution">
    <text evidence="6">The sequence shown here is derived from an EMBL/GenBank/DDBJ whole genome shotgun (WGS) entry which is preliminary data.</text>
</comment>
<dbReference type="STRING" id="231916.A0A409YS10"/>
<evidence type="ECO:0000256" key="3">
    <source>
        <dbReference type="ARBA" id="ARBA00023134"/>
    </source>
</evidence>
<evidence type="ECO:0000256" key="2">
    <source>
        <dbReference type="ARBA" id="ARBA00022741"/>
    </source>
</evidence>
<evidence type="ECO:0000313" key="7">
    <source>
        <dbReference type="Proteomes" id="UP000284706"/>
    </source>
</evidence>
<dbReference type="PRINTS" id="PR00449">
    <property type="entry name" value="RASTRNSFRMNG"/>
</dbReference>
<name>A0A409YS10_9AGAR</name>
<dbReference type="InterPro" id="IPR001806">
    <property type="entry name" value="Small_GTPase"/>
</dbReference>
<accession>A0A409YS10</accession>
<dbReference type="InParanoid" id="A0A409YS10"/>